<comment type="caution">
    <text evidence="1">The sequence shown here is derived from an EMBL/GenBank/DDBJ whole genome shotgun (WGS) entry which is preliminary data.</text>
</comment>
<gene>
    <name evidence="1" type="ORF">SDC9_118520</name>
</gene>
<evidence type="ECO:0000313" key="1">
    <source>
        <dbReference type="EMBL" id="MPM71553.1"/>
    </source>
</evidence>
<sequence>MSFCIDYLNRYVSDVDKFITLQFYLKDPDGFEVDFIQWTDKEGFYDNLKMKNRHYNMTY</sequence>
<proteinExistence type="predicted"/>
<protein>
    <submittedName>
        <fullName evidence="1">Uncharacterized protein</fullName>
    </submittedName>
</protein>
<name>A0A645C7Y9_9ZZZZ</name>
<dbReference type="AlphaFoldDB" id="A0A645C7Y9"/>
<reference evidence="1" key="1">
    <citation type="submission" date="2019-08" db="EMBL/GenBank/DDBJ databases">
        <authorList>
            <person name="Kucharzyk K."/>
            <person name="Murdoch R.W."/>
            <person name="Higgins S."/>
            <person name="Loffler F."/>
        </authorList>
    </citation>
    <scope>NUCLEOTIDE SEQUENCE</scope>
</reference>
<dbReference type="EMBL" id="VSSQ01024184">
    <property type="protein sequence ID" value="MPM71553.1"/>
    <property type="molecule type" value="Genomic_DNA"/>
</dbReference>
<organism evidence="1">
    <name type="scientific">bioreactor metagenome</name>
    <dbReference type="NCBI Taxonomy" id="1076179"/>
    <lineage>
        <taxon>unclassified sequences</taxon>
        <taxon>metagenomes</taxon>
        <taxon>ecological metagenomes</taxon>
    </lineage>
</organism>
<accession>A0A645C7Y9</accession>